<evidence type="ECO:0000256" key="6">
    <source>
        <dbReference type="SAM" id="Phobius"/>
    </source>
</evidence>
<dbReference type="RefSeq" id="XP_062631049.1">
    <property type="nucleotide sequence ID" value="XM_062775065.1"/>
</dbReference>
<dbReference type="AlphaFoldDB" id="A0AAF0YE10"/>
<feature type="transmembrane region" description="Helical" evidence="6">
    <location>
        <begin position="326"/>
        <end position="352"/>
    </location>
</feature>
<evidence type="ECO:0000256" key="5">
    <source>
        <dbReference type="ARBA" id="ARBA00023136"/>
    </source>
</evidence>
<proteinExistence type="predicted"/>
<feature type="transmembrane region" description="Helical" evidence="6">
    <location>
        <begin position="403"/>
        <end position="426"/>
    </location>
</feature>
<feature type="transmembrane region" description="Helical" evidence="6">
    <location>
        <begin position="122"/>
        <end position="145"/>
    </location>
</feature>
<keyword evidence="5 6" id="KW-0472">Membrane</keyword>
<feature type="transmembrane region" description="Helical" evidence="6">
    <location>
        <begin position="33"/>
        <end position="60"/>
    </location>
</feature>
<protein>
    <submittedName>
        <fullName evidence="7">Choline transport protein</fullName>
    </submittedName>
</protein>
<feature type="transmembrane region" description="Helical" evidence="6">
    <location>
        <begin position="67"/>
        <end position="86"/>
    </location>
</feature>
<dbReference type="GO" id="GO:0022857">
    <property type="term" value="F:transmembrane transporter activity"/>
    <property type="evidence" value="ECO:0007669"/>
    <property type="project" value="InterPro"/>
</dbReference>
<evidence type="ECO:0000256" key="1">
    <source>
        <dbReference type="ARBA" id="ARBA00004141"/>
    </source>
</evidence>
<accession>A0AAF0YE10</accession>
<organism evidence="7 8">
    <name type="scientific">Vanrija pseudolonga</name>
    <dbReference type="NCBI Taxonomy" id="143232"/>
    <lineage>
        <taxon>Eukaryota</taxon>
        <taxon>Fungi</taxon>
        <taxon>Dikarya</taxon>
        <taxon>Basidiomycota</taxon>
        <taxon>Agaricomycotina</taxon>
        <taxon>Tremellomycetes</taxon>
        <taxon>Trichosporonales</taxon>
        <taxon>Trichosporonaceae</taxon>
        <taxon>Vanrija</taxon>
    </lineage>
</organism>
<dbReference type="Gene3D" id="1.20.1740.10">
    <property type="entry name" value="Amino acid/polyamine transporter I"/>
    <property type="match status" value="1"/>
</dbReference>
<dbReference type="Pfam" id="PF13520">
    <property type="entry name" value="AA_permease_2"/>
    <property type="match status" value="1"/>
</dbReference>
<dbReference type="PANTHER" id="PTHR45649:SF19">
    <property type="entry name" value="TRANSPORTER, PUTATIVE (EUROFUNG)-RELATED"/>
    <property type="match status" value="1"/>
</dbReference>
<feature type="transmembrane region" description="Helical" evidence="6">
    <location>
        <begin position="474"/>
        <end position="494"/>
    </location>
</feature>
<evidence type="ECO:0000256" key="2">
    <source>
        <dbReference type="ARBA" id="ARBA00022448"/>
    </source>
</evidence>
<comment type="subcellular location">
    <subcellularLocation>
        <location evidence="1">Membrane</location>
        <topology evidence="1">Multi-pass membrane protein</topology>
    </subcellularLocation>
</comment>
<evidence type="ECO:0000256" key="4">
    <source>
        <dbReference type="ARBA" id="ARBA00022989"/>
    </source>
</evidence>
<keyword evidence="4 6" id="KW-1133">Transmembrane helix</keyword>
<dbReference type="PIRSF" id="PIRSF006060">
    <property type="entry name" value="AA_transporter"/>
    <property type="match status" value="1"/>
</dbReference>
<dbReference type="Proteomes" id="UP000827549">
    <property type="component" value="Chromosome 6"/>
</dbReference>
<feature type="transmembrane region" description="Helical" evidence="6">
    <location>
        <begin position="274"/>
        <end position="298"/>
    </location>
</feature>
<evidence type="ECO:0000313" key="7">
    <source>
        <dbReference type="EMBL" id="WOO85023.1"/>
    </source>
</evidence>
<feature type="transmembrane region" description="Helical" evidence="6">
    <location>
        <begin position="373"/>
        <end position="397"/>
    </location>
</feature>
<keyword evidence="8" id="KW-1185">Reference proteome</keyword>
<reference evidence="7" key="1">
    <citation type="submission" date="2023-10" db="EMBL/GenBank/DDBJ databases">
        <authorList>
            <person name="Noh H."/>
        </authorList>
    </citation>
    <scope>NUCLEOTIDE SEQUENCE</scope>
    <source>
        <strain evidence="7">DUCC4014</strain>
    </source>
</reference>
<dbReference type="InterPro" id="IPR002293">
    <property type="entry name" value="AA/rel_permease1"/>
</dbReference>
<feature type="transmembrane region" description="Helical" evidence="6">
    <location>
        <begin position="438"/>
        <end position="462"/>
    </location>
</feature>
<dbReference type="EMBL" id="CP086719">
    <property type="protein sequence ID" value="WOO85023.1"/>
    <property type="molecule type" value="Genomic_DNA"/>
</dbReference>
<dbReference type="GO" id="GO:0016020">
    <property type="term" value="C:membrane"/>
    <property type="evidence" value="ECO:0007669"/>
    <property type="project" value="UniProtKB-SubCell"/>
</dbReference>
<keyword evidence="3 6" id="KW-0812">Transmembrane</keyword>
<dbReference type="PANTHER" id="PTHR45649">
    <property type="entry name" value="AMINO-ACID PERMEASE BAT1"/>
    <property type="match status" value="1"/>
</dbReference>
<gene>
    <name evidence="7" type="primary">HNM1_12</name>
    <name evidence="7" type="ORF">LOC62_06G008528</name>
</gene>
<feature type="transmembrane region" description="Helical" evidence="6">
    <location>
        <begin position="194"/>
        <end position="218"/>
    </location>
</feature>
<dbReference type="GeneID" id="87811693"/>
<evidence type="ECO:0000256" key="3">
    <source>
        <dbReference type="ARBA" id="ARBA00022692"/>
    </source>
</evidence>
<evidence type="ECO:0000313" key="8">
    <source>
        <dbReference type="Proteomes" id="UP000827549"/>
    </source>
</evidence>
<feature type="transmembrane region" description="Helical" evidence="6">
    <location>
        <begin position="165"/>
        <end position="187"/>
    </location>
</feature>
<keyword evidence="2" id="KW-0813">Transport</keyword>
<sequence length="543" mass="58148">MTSEDHHADSKADPAALAAHDAYAAEGTLKRNIGAVGIVGLGLSIVNGWVAMSSTIVIGLGQGGAPLILYGLIGTSAINAFVIATIAELAAAYPTAGGQYVWSAILAGSAPRSDGTPRRHPLAFIVGWATVYEWIVIVAAVSIIASQAVFGLVTTFNPSFTVARWHVFLIFELVNTNSLLANVFFLTRMPGIGTFFLVLSNVVFIVILITCPATAATHQPSSFVWTQWQNEIGWDNKFVVAATGLVNPAFIWSGIDGAVHIAEDCLNPARTVPLALFSSIGLGFVTGLAMSIALLYSIQDVAAAASAELPFLTIIVQATRSKAAGAVLMAAFLLIISIMTNSIQMASSRLIWSFSRDNALPFSKRLSHVSPTLRVPVLPIVLSWFGVTVLGLLYIASDTVYNSIISCCIMLQNFAISVVAVQLMLNGRRMNPNRWLKLGAFGWVANVVTVVWTVFSTVMWLFPITPHPTAADMNYSIAVLATMALIAALDWIFYARKHFRGPSDATLQAIESENHMVETDDVEGEKGREAAAERVASVPSIEH</sequence>
<name>A0AAF0YE10_9TREE</name>